<dbReference type="GO" id="GO:0005506">
    <property type="term" value="F:iron ion binding"/>
    <property type="evidence" value="ECO:0007669"/>
    <property type="project" value="InterPro"/>
</dbReference>
<evidence type="ECO:0000256" key="3">
    <source>
        <dbReference type="ARBA" id="ARBA00022617"/>
    </source>
</evidence>
<dbReference type="InterPro" id="IPR017972">
    <property type="entry name" value="Cyt_P450_CS"/>
</dbReference>
<dbReference type="PROSITE" id="PS00086">
    <property type="entry name" value="CYTOCHROME_P450"/>
    <property type="match status" value="1"/>
</dbReference>
<reference evidence="10 11" key="1">
    <citation type="submission" date="2019-05" db="EMBL/GenBank/DDBJ databases">
        <title>Mikania micrantha, genome provides insights into the molecular mechanism of rapid growth.</title>
        <authorList>
            <person name="Liu B."/>
        </authorList>
    </citation>
    <scope>NUCLEOTIDE SEQUENCE [LARGE SCALE GENOMIC DNA]</scope>
    <source>
        <strain evidence="10">NLD-2019</strain>
        <tissue evidence="10">Leaf</tissue>
    </source>
</reference>
<dbReference type="GO" id="GO:0004497">
    <property type="term" value="F:monooxygenase activity"/>
    <property type="evidence" value="ECO:0007669"/>
    <property type="project" value="UniProtKB-KW"/>
</dbReference>
<evidence type="ECO:0000313" key="10">
    <source>
        <dbReference type="EMBL" id="KAD4385678.1"/>
    </source>
</evidence>
<keyword evidence="4 8" id="KW-0479">Metal-binding</keyword>
<feature type="region of interest" description="Disordered" evidence="9">
    <location>
        <begin position="77"/>
        <end position="98"/>
    </location>
</feature>
<gene>
    <name evidence="10" type="ORF">E3N88_25847</name>
</gene>
<evidence type="ECO:0000256" key="4">
    <source>
        <dbReference type="ARBA" id="ARBA00022723"/>
    </source>
</evidence>
<dbReference type="PRINTS" id="PR00385">
    <property type="entry name" value="P450"/>
</dbReference>
<feature type="region of interest" description="Disordered" evidence="9">
    <location>
        <begin position="813"/>
        <end position="856"/>
    </location>
</feature>
<dbReference type="Proteomes" id="UP000326396">
    <property type="component" value="Linkage Group LG3"/>
</dbReference>
<dbReference type="GO" id="GO:0020037">
    <property type="term" value="F:heme binding"/>
    <property type="evidence" value="ECO:0007669"/>
    <property type="project" value="InterPro"/>
</dbReference>
<evidence type="ECO:0000256" key="7">
    <source>
        <dbReference type="ARBA" id="ARBA00023033"/>
    </source>
</evidence>
<organism evidence="10 11">
    <name type="scientific">Mikania micrantha</name>
    <name type="common">bitter vine</name>
    <dbReference type="NCBI Taxonomy" id="192012"/>
    <lineage>
        <taxon>Eukaryota</taxon>
        <taxon>Viridiplantae</taxon>
        <taxon>Streptophyta</taxon>
        <taxon>Embryophyta</taxon>
        <taxon>Tracheophyta</taxon>
        <taxon>Spermatophyta</taxon>
        <taxon>Magnoliopsida</taxon>
        <taxon>eudicotyledons</taxon>
        <taxon>Gunneridae</taxon>
        <taxon>Pentapetalae</taxon>
        <taxon>asterids</taxon>
        <taxon>campanulids</taxon>
        <taxon>Asterales</taxon>
        <taxon>Asteraceae</taxon>
        <taxon>Asteroideae</taxon>
        <taxon>Heliantheae alliance</taxon>
        <taxon>Eupatorieae</taxon>
        <taxon>Mikania</taxon>
    </lineage>
</organism>
<dbReference type="FunFam" id="1.10.630.10:FF:000126">
    <property type="entry name" value="Predicted protein"/>
    <property type="match status" value="1"/>
</dbReference>
<name>A0A5N6N8P0_9ASTR</name>
<feature type="compositionally biased region" description="Basic and acidic residues" evidence="9">
    <location>
        <begin position="77"/>
        <end position="96"/>
    </location>
</feature>
<keyword evidence="5" id="KW-0560">Oxidoreductase</keyword>
<dbReference type="OrthoDB" id="2789670at2759"/>
<dbReference type="PANTHER" id="PTHR47951">
    <property type="entry name" value="OS08G0547900 PROTEIN"/>
    <property type="match status" value="1"/>
</dbReference>
<evidence type="ECO:0000313" key="11">
    <source>
        <dbReference type="Proteomes" id="UP000326396"/>
    </source>
</evidence>
<dbReference type="PANTHER" id="PTHR47951:SF7">
    <property type="entry name" value="FLAVONOID 3',5'-HYDROXYLASE-LIKE ISOFORM X1"/>
    <property type="match status" value="1"/>
</dbReference>
<dbReference type="Pfam" id="PF00067">
    <property type="entry name" value="p450"/>
    <property type="match status" value="1"/>
</dbReference>
<dbReference type="AlphaFoldDB" id="A0A5N6N8P0"/>
<evidence type="ECO:0000256" key="8">
    <source>
        <dbReference type="PIRSR" id="PIRSR602401-1"/>
    </source>
</evidence>
<dbReference type="PRINTS" id="PR00463">
    <property type="entry name" value="EP450I"/>
</dbReference>
<evidence type="ECO:0000256" key="9">
    <source>
        <dbReference type="SAM" id="MobiDB-lite"/>
    </source>
</evidence>
<comment type="caution">
    <text evidence="10">The sequence shown here is derived from an EMBL/GenBank/DDBJ whole genome shotgun (WGS) entry which is preliminary data.</text>
</comment>
<dbReference type="InterPro" id="IPR002401">
    <property type="entry name" value="Cyt_P450_E_grp-I"/>
</dbReference>
<dbReference type="GO" id="GO:0016705">
    <property type="term" value="F:oxidoreductase activity, acting on paired donors, with incorporation or reduction of molecular oxygen"/>
    <property type="evidence" value="ECO:0007669"/>
    <property type="project" value="InterPro"/>
</dbReference>
<dbReference type="InterPro" id="IPR036396">
    <property type="entry name" value="Cyt_P450_sf"/>
</dbReference>
<dbReference type="SUPFAM" id="SSF48264">
    <property type="entry name" value="Cytochrome P450"/>
    <property type="match status" value="1"/>
</dbReference>
<dbReference type="Gene3D" id="1.10.630.10">
    <property type="entry name" value="Cytochrome P450"/>
    <property type="match status" value="1"/>
</dbReference>
<protein>
    <recommendedName>
        <fullName evidence="12">Cytochrome P450</fullName>
    </recommendedName>
</protein>
<comment type="cofactor">
    <cofactor evidence="1 8">
        <name>heme</name>
        <dbReference type="ChEBI" id="CHEBI:30413"/>
    </cofactor>
</comment>
<evidence type="ECO:0000256" key="5">
    <source>
        <dbReference type="ARBA" id="ARBA00023002"/>
    </source>
</evidence>
<keyword evidence="3 8" id="KW-0349">Heme</keyword>
<evidence type="ECO:0008006" key="12">
    <source>
        <dbReference type="Google" id="ProtNLM"/>
    </source>
</evidence>
<evidence type="ECO:0000256" key="1">
    <source>
        <dbReference type="ARBA" id="ARBA00001971"/>
    </source>
</evidence>
<proteinExistence type="inferred from homology"/>
<comment type="similarity">
    <text evidence="2">Belongs to the cytochrome P450 family.</text>
</comment>
<sequence>MGELIELVVSTGWCDSQIQVDFPTLSGIQEKQIEKSRNIKCTSGNDSQEGLLKAMEGHERNNSWVCRPETRLQEAKLEGTEQKTTRADPKTTEADPKAAGADLKTAVVNMHSTRDAKNGADAAKDGARAAQESVDIEDSSSDDLIINLSLTEFRARDIEKNYIDGSGALVMVCAYDKKKEKDISMERGDCSGLRRWHGGGYLLKGGGGVGSVELDEGREIVENNLDDVETKRMRKSMVENGKWIKEICLWQVRNNDNELILLVVTISVLILAILVHKFRFSNSSNGAPPLPPGPYSFPYVGCLPFLSPNLHTQFTSMAYTYGSIFKYDLGSKLHVVINTPELAKEVVRDQDEIFSNRDQSAAARALTYDGQDVAFSNNNPNWRKLRKIFVHEVLSNKNLAATGSFRRDEVRRTIKNVFGKMGTKVNIREIAFSTETNVLTRTIWENTSDAGVKQQNLGAEIDRVASNIVKTFERVNLSDFFPSLARFDLQGVERDMKMQRNELDKLFTTIIEDRIESNLKSSQDEVKHDGKKDFVQILLEYKDEKDGTPLSMTQMKALLLDIMIAGTETTATTIEWAMASLMRDHNIMKKVQEELVDVVGLNNMVEESHLPKLKYLDAFIKETLRMYPVLPFLLKRSPSKTCTIGGYTIPKGCTIILNVWSIHRDTQYWKNSLEFNPERFLTDKWDYKGNNLVYFPFGSGRRLCAGIPLAEKMLMFILASLLHSFDWSLPMGEMHDLTEIVGFVLKKRKPLIAIPSQRLPNDELSYNDRVHDVLAGMTKDSIRQQEETEAEIMQTNLTPPNQARTFLASPSQQDLNLNKPSRQPLWPNPPRKHQLNLRPTPSIGAPNLRPFQLTEP</sequence>
<evidence type="ECO:0000256" key="6">
    <source>
        <dbReference type="ARBA" id="ARBA00023004"/>
    </source>
</evidence>
<evidence type="ECO:0000256" key="2">
    <source>
        <dbReference type="ARBA" id="ARBA00010617"/>
    </source>
</evidence>
<feature type="binding site" description="axial binding residue" evidence="8">
    <location>
        <position position="704"/>
    </location>
    <ligand>
        <name>heme</name>
        <dbReference type="ChEBI" id="CHEBI:30413"/>
    </ligand>
    <ligandPart>
        <name>Fe</name>
        <dbReference type="ChEBI" id="CHEBI:18248"/>
    </ligandPart>
</feature>
<accession>A0A5N6N8P0</accession>
<dbReference type="EMBL" id="SZYD01000013">
    <property type="protein sequence ID" value="KAD4385678.1"/>
    <property type="molecule type" value="Genomic_DNA"/>
</dbReference>
<keyword evidence="6 8" id="KW-0408">Iron</keyword>
<keyword evidence="11" id="KW-1185">Reference proteome</keyword>
<dbReference type="InterPro" id="IPR001128">
    <property type="entry name" value="Cyt_P450"/>
</dbReference>
<keyword evidence="7" id="KW-0503">Monooxygenase</keyword>